<dbReference type="EMBL" id="HBFN01014869">
    <property type="protein sequence ID" value="CAD8794938.1"/>
    <property type="molecule type" value="Transcribed_RNA"/>
</dbReference>
<keyword evidence="3" id="KW-0732">Signal</keyword>
<dbReference type="AlphaFoldDB" id="A0A7S0VU75"/>
<gene>
    <name evidence="4" type="ORF">HTEP1355_LOCUS8577</name>
</gene>
<proteinExistence type="inferred from homology"/>
<comment type="similarity">
    <text evidence="1">Belongs to the HEBP family.</text>
</comment>
<feature type="chain" id="PRO_5030505876" description="SOUL heme-binding protein" evidence="3">
    <location>
        <begin position="19"/>
        <end position="459"/>
    </location>
</feature>
<sequence>MMRVAALILVVAVGGTDAFTTGGAFALPQRVALRRGAVAVSMSTKPKETWQERAEALANPLTSPLDKPKILSDLLGMREDIAASVTKVINRESKPEDELLGPIGKRQLKAQETVRRQLRDDILPSARETLEELRERARSSDSRPDPREQFRRVQGLVTDQLDELTASGKPPTLPEPRKLAQDLAQEVRNVFQSTPEGLEQPPYEVVASAAGFEVREYEGFTVARRSMAAGAGVNRTFAEGRSFNALAGFLFGDNERDEAMAMTTPVFVERGGGAEVMSFVIPMDKGGDVPAPRDDSVEISEMPAARYAVREFAGFVTDKEVEFQRKELLKDLEAEGYEVFEGEAVTVAQYNPPYTLPTSRRNEVLIKVGEKKDKEDKAEEEAAAPLKEEGEGEGAAGEGDATISGKEPSYGVYAEQEFKDWGKEEGDEGDAKAEAGEATEVAAAEVAEEEGEGEGKKKK</sequence>
<dbReference type="PANTHER" id="PTHR11220">
    <property type="entry name" value="HEME-BINDING PROTEIN-RELATED"/>
    <property type="match status" value="1"/>
</dbReference>
<feature type="compositionally biased region" description="Basic and acidic residues" evidence="2">
    <location>
        <begin position="368"/>
        <end position="377"/>
    </location>
</feature>
<dbReference type="SUPFAM" id="SSF55136">
    <property type="entry name" value="Probable bacterial effector-binding domain"/>
    <property type="match status" value="1"/>
</dbReference>
<evidence type="ECO:0008006" key="5">
    <source>
        <dbReference type="Google" id="ProtNLM"/>
    </source>
</evidence>
<dbReference type="PANTHER" id="PTHR11220:SF58">
    <property type="entry name" value="SOUL HEME-BINDING FAMILY PROTEIN"/>
    <property type="match status" value="1"/>
</dbReference>
<dbReference type="InterPro" id="IPR006917">
    <property type="entry name" value="SOUL_heme-bd"/>
</dbReference>
<organism evidence="4">
    <name type="scientific">Hemiselmis tepida</name>
    <dbReference type="NCBI Taxonomy" id="464990"/>
    <lineage>
        <taxon>Eukaryota</taxon>
        <taxon>Cryptophyceae</taxon>
        <taxon>Cryptomonadales</taxon>
        <taxon>Hemiselmidaceae</taxon>
        <taxon>Hemiselmis</taxon>
    </lineage>
</organism>
<dbReference type="Pfam" id="PF04832">
    <property type="entry name" value="SOUL"/>
    <property type="match status" value="1"/>
</dbReference>
<feature type="signal peptide" evidence="3">
    <location>
        <begin position="1"/>
        <end position="18"/>
    </location>
</feature>
<reference evidence="4" key="1">
    <citation type="submission" date="2021-01" db="EMBL/GenBank/DDBJ databases">
        <authorList>
            <person name="Corre E."/>
            <person name="Pelletier E."/>
            <person name="Niang G."/>
            <person name="Scheremetjew M."/>
            <person name="Finn R."/>
            <person name="Kale V."/>
            <person name="Holt S."/>
            <person name="Cochrane G."/>
            <person name="Meng A."/>
            <person name="Brown T."/>
            <person name="Cohen L."/>
        </authorList>
    </citation>
    <scope>NUCLEOTIDE SEQUENCE</scope>
    <source>
        <strain evidence="4">CCMP443</strain>
    </source>
</reference>
<dbReference type="InterPro" id="IPR011256">
    <property type="entry name" value="Reg_factor_effector_dom_sf"/>
</dbReference>
<accession>A0A7S0VU75</accession>
<evidence type="ECO:0000256" key="2">
    <source>
        <dbReference type="SAM" id="MobiDB-lite"/>
    </source>
</evidence>
<evidence type="ECO:0000313" key="4">
    <source>
        <dbReference type="EMBL" id="CAD8794938.1"/>
    </source>
</evidence>
<protein>
    <recommendedName>
        <fullName evidence="5">SOUL heme-binding protein</fullName>
    </recommendedName>
</protein>
<feature type="compositionally biased region" description="Basic and acidic residues" evidence="2">
    <location>
        <begin position="416"/>
        <end position="435"/>
    </location>
</feature>
<evidence type="ECO:0000256" key="1">
    <source>
        <dbReference type="ARBA" id="ARBA00009817"/>
    </source>
</evidence>
<name>A0A7S0VU75_9CRYP</name>
<feature type="region of interest" description="Disordered" evidence="2">
    <location>
        <begin position="368"/>
        <end position="459"/>
    </location>
</feature>
<feature type="compositionally biased region" description="Low complexity" evidence="2">
    <location>
        <begin position="436"/>
        <end position="445"/>
    </location>
</feature>
<evidence type="ECO:0000256" key="3">
    <source>
        <dbReference type="SAM" id="SignalP"/>
    </source>
</evidence>
<dbReference type="Gene3D" id="3.20.80.10">
    <property type="entry name" value="Regulatory factor, effector binding domain"/>
    <property type="match status" value="1"/>
</dbReference>